<sequence length="53" mass="5447">MMIASLDRTGVSLYQVCPKSGSSLGSQNSPKATARQGAMLASLANHKITVPAT</sequence>
<gene>
    <name evidence="1" type="ORF">PSI23_21350</name>
</gene>
<keyword evidence="2" id="KW-1185">Reference proteome</keyword>
<comment type="caution">
    <text evidence="1">The sequence shown here is derived from an EMBL/GenBank/DDBJ whole genome shotgun (WGS) entry which is preliminary data.</text>
</comment>
<protein>
    <recommendedName>
        <fullName evidence="3">Transposase</fullName>
    </recommendedName>
</protein>
<dbReference type="RefSeq" id="WP_273556955.1">
    <property type="nucleotide sequence ID" value="NZ_JAQRFI010000155.1"/>
</dbReference>
<evidence type="ECO:0008006" key="3">
    <source>
        <dbReference type="Google" id="ProtNLM"/>
    </source>
</evidence>
<organism evidence="1 2">
    <name type="scientific">Xenorhabdus yunnanensis</name>
    <dbReference type="NCBI Taxonomy" id="3025878"/>
    <lineage>
        <taxon>Bacteria</taxon>
        <taxon>Pseudomonadati</taxon>
        <taxon>Pseudomonadota</taxon>
        <taxon>Gammaproteobacteria</taxon>
        <taxon>Enterobacterales</taxon>
        <taxon>Morganellaceae</taxon>
        <taxon>Xenorhabdus</taxon>
    </lineage>
</organism>
<dbReference type="Proteomes" id="UP001217178">
    <property type="component" value="Unassembled WGS sequence"/>
</dbReference>
<evidence type="ECO:0000313" key="2">
    <source>
        <dbReference type="Proteomes" id="UP001217178"/>
    </source>
</evidence>
<dbReference type="EMBL" id="JAQRFI010000155">
    <property type="protein sequence ID" value="MDC9591753.1"/>
    <property type="molecule type" value="Genomic_DNA"/>
</dbReference>
<name>A0ABT5LMJ0_9GAMM</name>
<reference evidence="1 2" key="1">
    <citation type="submission" date="2023-02" db="EMBL/GenBank/DDBJ databases">
        <title>Entomopathogenic bacteria.</title>
        <authorList>
            <person name="Machado R.A."/>
        </authorList>
    </citation>
    <scope>NUCLEOTIDE SEQUENCE [LARGE SCALE GENOMIC DNA]</scope>
    <source>
        <strain evidence="1 2">XENO-10</strain>
    </source>
</reference>
<evidence type="ECO:0000313" key="1">
    <source>
        <dbReference type="EMBL" id="MDC9591753.1"/>
    </source>
</evidence>
<proteinExistence type="predicted"/>
<accession>A0ABT5LMJ0</accession>